<name>A0A2P5EKE4_TREOI</name>
<proteinExistence type="predicted"/>
<dbReference type="Proteomes" id="UP000237000">
    <property type="component" value="Unassembled WGS sequence"/>
</dbReference>
<sequence>MNKAHRRLGRTPLTLSSPTLVVFLPQSSVSHSVSSHSASSLSSSCHQAISSDSAALHSPSAHPPSSSFFRRAQSLTRSALTRPAHSRRLVIRPSAQ</sequence>
<feature type="non-terminal residue" evidence="2">
    <location>
        <position position="96"/>
    </location>
</feature>
<reference evidence="3" key="1">
    <citation type="submission" date="2016-06" db="EMBL/GenBank/DDBJ databases">
        <title>Parallel loss of symbiosis genes in relatives of nitrogen-fixing non-legume Parasponia.</title>
        <authorList>
            <person name="Van Velzen R."/>
            <person name="Holmer R."/>
            <person name="Bu F."/>
            <person name="Rutten L."/>
            <person name="Van Zeijl A."/>
            <person name="Liu W."/>
            <person name="Santuari L."/>
            <person name="Cao Q."/>
            <person name="Sharma T."/>
            <person name="Shen D."/>
            <person name="Roswanjaya Y."/>
            <person name="Wardhani T."/>
            <person name="Kalhor M.S."/>
            <person name="Jansen J."/>
            <person name="Van den Hoogen J."/>
            <person name="Gungor B."/>
            <person name="Hartog M."/>
            <person name="Hontelez J."/>
            <person name="Verver J."/>
            <person name="Yang W.-C."/>
            <person name="Schijlen E."/>
            <person name="Repin R."/>
            <person name="Schilthuizen M."/>
            <person name="Schranz E."/>
            <person name="Heidstra R."/>
            <person name="Miyata K."/>
            <person name="Fedorova E."/>
            <person name="Kohlen W."/>
            <person name="Bisseling T."/>
            <person name="Smit S."/>
            <person name="Geurts R."/>
        </authorList>
    </citation>
    <scope>NUCLEOTIDE SEQUENCE [LARGE SCALE GENOMIC DNA]</scope>
    <source>
        <strain evidence="3">cv. RG33-2</strain>
    </source>
</reference>
<accession>A0A2P5EKE4</accession>
<feature type="region of interest" description="Disordered" evidence="1">
    <location>
        <begin position="51"/>
        <end position="96"/>
    </location>
</feature>
<evidence type="ECO:0000313" key="2">
    <source>
        <dbReference type="EMBL" id="PON86026.1"/>
    </source>
</evidence>
<gene>
    <name evidence="2" type="ORF">TorRG33x02_182310</name>
</gene>
<dbReference type="AlphaFoldDB" id="A0A2P5EKE4"/>
<keyword evidence="3" id="KW-1185">Reference proteome</keyword>
<feature type="compositionally biased region" description="Low complexity" evidence="1">
    <location>
        <begin position="51"/>
        <end position="67"/>
    </location>
</feature>
<comment type="caution">
    <text evidence="2">The sequence shown here is derived from an EMBL/GenBank/DDBJ whole genome shotgun (WGS) entry which is preliminary data.</text>
</comment>
<dbReference type="EMBL" id="JXTC01000138">
    <property type="protein sequence ID" value="PON86026.1"/>
    <property type="molecule type" value="Genomic_DNA"/>
</dbReference>
<evidence type="ECO:0000256" key="1">
    <source>
        <dbReference type="SAM" id="MobiDB-lite"/>
    </source>
</evidence>
<protein>
    <submittedName>
        <fullName evidence="2">Uncharacterized protein</fullName>
    </submittedName>
</protein>
<organism evidence="2 3">
    <name type="scientific">Trema orientale</name>
    <name type="common">Charcoal tree</name>
    <name type="synonym">Celtis orientalis</name>
    <dbReference type="NCBI Taxonomy" id="63057"/>
    <lineage>
        <taxon>Eukaryota</taxon>
        <taxon>Viridiplantae</taxon>
        <taxon>Streptophyta</taxon>
        <taxon>Embryophyta</taxon>
        <taxon>Tracheophyta</taxon>
        <taxon>Spermatophyta</taxon>
        <taxon>Magnoliopsida</taxon>
        <taxon>eudicotyledons</taxon>
        <taxon>Gunneridae</taxon>
        <taxon>Pentapetalae</taxon>
        <taxon>rosids</taxon>
        <taxon>fabids</taxon>
        <taxon>Rosales</taxon>
        <taxon>Cannabaceae</taxon>
        <taxon>Trema</taxon>
    </lineage>
</organism>
<evidence type="ECO:0000313" key="3">
    <source>
        <dbReference type="Proteomes" id="UP000237000"/>
    </source>
</evidence>
<dbReference type="InParanoid" id="A0A2P5EKE4"/>